<evidence type="ECO:0000313" key="12">
    <source>
        <dbReference type="EMBL" id="KHN73916.1"/>
    </source>
</evidence>
<evidence type="ECO:0000256" key="4">
    <source>
        <dbReference type="ARBA" id="ARBA00022679"/>
    </source>
</evidence>
<evidence type="ECO:0000256" key="7">
    <source>
        <dbReference type="ARBA" id="ARBA00022989"/>
    </source>
</evidence>
<accession>A0A0B2USC5</accession>
<keyword evidence="5" id="KW-0812">Transmembrane</keyword>
<keyword evidence="7" id="KW-1133">Transmembrane helix</keyword>
<dbReference type="STRING" id="6265.A0A0B2USC5"/>
<dbReference type="Pfam" id="PF01762">
    <property type="entry name" value="Galactosyl_T"/>
    <property type="match status" value="1"/>
</dbReference>
<dbReference type="Proteomes" id="UP000031036">
    <property type="component" value="Unassembled WGS sequence"/>
</dbReference>
<dbReference type="GO" id="GO:0006493">
    <property type="term" value="P:protein O-linked glycosylation"/>
    <property type="evidence" value="ECO:0007669"/>
    <property type="project" value="TreeGrafter"/>
</dbReference>
<organism evidence="12 13">
    <name type="scientific">Toxocara canis</name>
    <name type="common">Canine roundworm</name>
    <dbReference type="NCBI Taxonomy" id="6265"/>
    <lineage>
        <taxon>Eukaryota</taxon>
        <taxon>Metazoa</taxon>
        <taxon>Ecdysozoa</taxon>
        <taxon>Nematoda</taxon>
        <taxon>Chromadorea</taxon>
        <taxon>Rhabditida</taxon>
        <taxon>Spirurina</taxon>
        <taxon>Ascaridomorpha</taxon>
        <taxon>Ascaridoidea</taxon>
        <taxon>Toxocaridae</taxon>
        <taxon>Toxocara</taxon>
    </lineage>
</organism>
<keyword evidence="4 12" id="KW-0808">Transferase</keyword>
<proteinExistence type="inferred from homology"/>
<reference evidence="12 13" key="1">
    <citation type="submission" date="2014-11" db="EMBL/GenBank/DDBJ databases">
        <title>Genetic blueprint of the zoonotic pathogen Toxocara canis.</title>
        <authorList>
            <person name="Zhu X.-Q."/>
            <person name="Korhonen P.K."/>
            <person name="Cai H."/>
            <person name="Young N.D."/>
            <person name="Nejsum P."/>
            <person name="von Samson-Himmelstjerna G."/>
            <person name="Boag P.R."/>
            <person name="Tan P."/>
            <person name="Li Q."/>
            <person name="Min J."/>
            <person name="Yang Y."/>
            <person name="Wang X."/>
            <person name="Fang X."/>
            <person name="Hall R.S."/>
            <person name="Hofmann A."/>
            <person name="Sternberg P.W."/>
            <person name="Jex A.R."/>
            <person name="Gasser R.B."/>
        </authorList>
    </citation>
    <scope>NUCLEOTIDE SEQUENCE [LARGE SCALE GENOMIC DNA]</scope>
    <source>
        <strain evidence="12">PN_DK_2014</strain>
    </source>
</reference>
<keyword evidence="10" id="KW-0325">Glycoprotein</keyword>
<dbReference type="GO" id="GO:0000139">
    <property type="term" value="C:Golgi membrane"/>
    <property type="evidence" value="ECO:0007669"/>
    <property type="project" value="UniProtKB-SubCell"/>
</dbReference>
<evidence type="ECO:0000256" key="10">
    <source>
        <dbReference type="ARBA" id="ARBA00023180"/>
    </source>
</evidence>
<dbReference type="EC" id="2.4.1.-" evidence="11"/>
<dbReference type="InterPro" id="IPR002659">
    <property type="entry name" value="Glyco_trans_31"/>
</dbReference>
<dbReference type="EMBL" id="JPKZ01002988">
    <property type="protein sequence ID" value="KHN73916.1"/>
    <property type="molecule type" value="Genomic_DNA"/>
</dbReference>
<sequence length="292" mass="34354">MYGDHFYKELGVVMLFVVGLSTDVEISEKIQNESAVYHDIIQQSFIDSYRNLTWKLGVVMLFVVGLSTDVEISEKIQNESAVYHDIIQQSFIDSYRNLTWKALSWLSFVNDSCPHIEYVLKIDDDVIFDLFGVVDYLKNHSANANVSDDKRYIMCGVYSEWDKFPHRDNRSKWYVTKEEYAQDVYSPYCRGWQYMMPRSTAINILDAAIGEKFYWIDDYFITGHLGRKINVTFDNIRQSHGSKKELVERKAVFWLASQNRLAEGKQIWDRIRTNYETQKNLNSNENQIQQMS</sequence>
<dbReference type="AlphaFoldDB" id="A0A0B2USC5"/>
<evidence type="ECO:0000256" key="5">
    <source>
        <dbReference type="ARBA" id="ARBA00022692"/>
    </source>
</evidence>
<name>A0A0B2USC5_TOXCA</name>
<keyword evidence="8 11" id="KW-0333">Golgi apparatus</keyword>
<dbReference type="OrthoDB" id="6381420at2759"/>
<keyword evidence="6" id="KW-0735">Signal-anchor</keyword>
<dbReference type="FunFam" id="3.90.550.50:FF:000001">
    <property type="entry name" value="Hexosyltransferase"/>
    <property type="match status" value="1"/>
</dbReference>
<evidence type="ECO:0000313" key="13">
    <source>
        <dbReference type="Proteomes" id="UP000031036"/>
    </source>
</evidence>
<dbReference type="PANTHER" id="PTHR11214:SF3">
    <property type="entry name" value="BETA-1,3-GALACTOSYLTRANSFERASE 6"/>
    <property type="match status" value="1"/>
</dbReference>
<keyword evidence="3 11" id="KW-0328">Glycosyltransferase</keyword>
<keyword evidence="9" id="KW-0472">Membrane</keyword>
<evidence type="ECO:0000256" key="1">
    <source>
        <dbReference type="ARBA" id="ARBA00004323"/>
    </source>
</evidence>
<dbReference type="GO" id="GO:0008499">
    <property type="term" value="F:N-acetyl-beta-D-glucosaminide beta-(1,3)-galactosyltransferase activity"/>
    <property type="evidence" value="ECO:0007669"/>
    <property type="project" value="TreeGrafter"/>
</dbReference>
<evidence type="ECO:0000256" key="8">
    <source>
        <dbReference type="ARBA" id="ARBA00023034"/>
    </source>
</evidence>
<comment type="caution">
    <text evidence="12">The sequence shown here is derived from an EMBL/GenBank/DDBJ whole genome shotgun (WGS) entry which is preliminary data.</text>
</comment>
<evidence type="ECO:0000256" key="3">
    <source>
        <dbReference type="ARBA" id="ARBA00022676"/>
    </source>
</evidence>
<comment type="subcellular location">
    <subcellularLocation>
        <location evidence="1 11">Golgi apparatus membrane</location>
        <topology evidence="1 11">Single-pass type II membrane protein</topology>
    </subcellularLocation>
</comment>
<dbReference type="Gene3D" id="3.90.550.50">
    <property type="match status" value="1"/>
</dbReference>
<evidence type="ECO:0000256" key="11">
    <source>
        <dbReference type="RuleBase" id="RU363063"/>
    </source>
</evidence>
<evidence type="ECO:0000256" key="2">
    <source>
        <dbReference type="ARBA" id="ARBA00008661"/>
    </source>
</evidence>
<evidence type="ECO:0000256" key="6">
    <source>
        <dbReference type="ARBA" id="ARBA00022968"/>
    </source>
</evidence>
<dbReference type="OMA" id="WIGEHEY"/>
<comment type="similarity">
    <text evidence="2 11">Belongs to the glycosyltransferase 31 family.</text>
</comment>
<dbReference type="PANTHER" id="PTHR11214">
    <property type="entry name" value="BETA-1,3-N-ACETYLGLUCOSAMINYLTRANSFERASE"/>
    <property type="match status" value="1"/>
</dbReference>
<evidence type="ECO:0000256" key="9">
    <source>
        <dbReference type="ARBA" id="ARBA00023136"/>
    </source>
</evidence>
<gene>
    <name evidence="12" type="primary">B3GALT1</name>
    <name evidence="12" type="ORF">Tcan_10565</name>
</gene>
<protein>
    <recommendedName>
        <fullName evidence="11">Hexosyltransferase</fullName>
        <ecNumber evidence="11">2.4.1.-</ecNumber>
    </recommendedName>
</protein>
<keyword evidence="13" id="KW-1185">Reference proteome</keyword>